<dbReference type="GO" id="GO:0031251">
    <property type="term" value="C:PAN complex"/>
    <property type="evidence" value="ECO:0007669"/>
    <property type="project" value="UniProtKB-UniRule"/>
</dbReference>
<proteinExistence type="inferred from homology"/>
<dbReference type="SUPFAM" id="SSF56112">
    <property type="entry name" value="Protein kinase-like (PK-like)"/>
    <property type="match status" value="1"/>
</dbReference>
<evidence type="ECO:0000259" key="7">
    <source>
        <dbReference type="PROSITE" id="PS50011"/>
    </source>
</evidence>
<dbReference type="HAMAP" id="MF_03181">
    <property type="entry name" value="PAN3"/>
    <property type="match status" value="1"/>
</dbReference>
<comment type="caution">
    <text evidence="6">Lacks conserved residue(s) required for the propagation of feature annotation.</text>
</comment>
<reference evidence="8 9" key="1">
    <citation type="journal article" date="2021" name="BMC Biol.">
        <title>Horizontally acquired antibacterial genes associated with adaptive radiation of ladybird beetles.</title>
        <authorList>
            <person name="Li H.S."/>
            <person name="Tang X.F."/>
            <person name="Huang Y.H."/>
            <person name="Xu Z.Y."/>
            <person name="Chen M.L."/>
            <person name="Du X.Y."/>
            <person name="Qiu B.Y."/>
            <person name="Chen P.T."/>
            <person name="Zhang W."/>
            <person name="Slipinski A."/>
            <person name="Escalona H.E."/>
            <person name="Waterhouse R.M."/>
            <person name="Zwick A."/>
            <person name="Pang H."/>
        </authorList>
    </citation>
    <scope>NUCLEOTIDE SEQUENCE [LARGE SCALE GENOMIC DNA]</scope>
    <source>
        <strain evidence="8">SYSU2018</strain>
    </source>
</reference>
<dbReference type="GO" id="GO:0005524">
    <property type="term" value="F:ATP binding"/>
    <property type="evidence" value="ECO:0007669"/>
    <property type="project" value="UniProtKB-UniRule"/>
</dbReference>
<accession>A0ABD2P6K5</accession>
<keyword evidence="5 6" id="KW-0175">Coiled coil</keyword>
<organism evidence="8 9">
    <name type="scientific">Cryptolaemus montrouzieri</name>
    <dbReference type="NCBI Taxonomy" id="559131"/>
    <lineage>
        <taxon>Eukaryota</taxon>
        <taxon>Metazoa</taxon>
        <taxon>Ecdysozoa</taxon>
        <taxon>Arthropoda</taxon>
        <taxon>Hexapoda</taxon>
        <taxon>Insecta</taxon>
        <taxon>Pterygota</taxon>
        <taxon>Neoptera</taxon>
        <taxon>Endopterygota</taxon>
        <taxon>Coleoptera</taxon>
        <taxon>Polyphaga</taxon>
        <taxon>Cucujiformia</taxon>
        <taxon>Coccinelloidea</taxon>
        <taxon>Coccinellidae</taxon>
        <taxon>Scymninae</taxon>
        <taxon>Scymnini</taxon>
        <taxon>Cryptolaemus</taxon>
    </lineage>
</organism>
<dbReference type="Gene3D" id="1.10.510.10">
    <property type="entry name" value="Transferase(Phosphotransferase) domain 1"/>
    <property type="match status" value="1"/>
</dbReference>
<dbReference type="FunFam" id="1.10.510.10:FF:000451">
    <property type="entry name" value="PAN2-PAN3 deadenylation complex subunit PAN3"/>
    <property type="match status" value="1"/>
</dbReference>
<feature type="domain" description="Protein kinase" evidence="7">
    <location>
        <begin position="244"/>
        <end position="653"/>
    </location>
</feature>
<comment type="similarity">
    <text evidence="6">Belongs to the protein kinase superfamily. PAN3 family.</text>
</comment>
<keyword evidence="1 6" id="KW-0963">Cytoplasm</keyword>
<dbReference type="FunFam" id="1.10.287.3700:FF:000001">
    <property type="entry name" value="PAN2-PAN3 deadenylation complex subunit PAN3"/>
    <property type="match status" value="1"/>
</dbReference>
<dbReference type="EMBL" id="JABFTP020000185">
    <property type="protein sequence ID" value="KAL3286548.1"/>
    <property type="molecule type" value="Genomic_DNA"/>
</dbReference>
<comment type="caution">
    <text evidence="8">The sequence shown here is derived from an EMBL/GenBank/DDBJ whole genome shotgun (WGS) entry which is preliminary data.</text>
</comment>
<comment type="domain">
    <text evidence="6">The N-terminal zinc finger binds to poly(A) RNA.</text>
</comment>
<evidence type="ECO:0000256" key="2">
    <source>
        <dbReference type="ARBA" id="ARBA00022664"/>
    </source>
</evidence>
<gene>
    <name evidence="6" type="primary">PAN3</name>
    <name evidence="8" type="ORF">HHI36_001052</name>
</gene>
<evidence type="ECO:0000256" key="6">
    <source>
        <dbReference type="HAMAP-Rule" id="MF_03181"/>
    </source>
</evidence>
<evidence type="ECO:0000256" key="5">
    <source>
        <dbReference type="ARBA" id="ARBA00023054"/>
    </source>
</evidence>
<comment type="function">
    <text evidence="6">Regulatory subunit of the poly(A)-nuclease (PAN) deadenylation complex, one of two cytoplasmic mRNA deadenylases involved in general and miRNA-mediated mRNA turnover. PAN specifically shortens poly(A) tails of RNA and the activity is stimulated by poly(A)-binding protein (PABP). PAN deadenylation is followed by rapid degradation of the shortened mRNA tails by the CCR4-NOT complex. Deadenylated mRNAs are then degraded by two alternative mechanisms, namely exosome-mediated 3'-5' exonucleolytic degradation, or deadenlyation-dependent mRNA decaping and subsequent 5'-3' exonucleolytic degradation by XRN1. PAN3 acts as a positive regulator for PAN activity, recruiting the catalytic subunit PAN2 to mRNA via its interaction with RNA and PABP, and to miRNA targets via its interaction with GW182 family proteins.</text>
</comment>
<dbReference type="GO" id="GO:0006397">
    <property type="term" value="P:mRNA processing"/>
    <property type="evidence" value="ECO:0007669"/>
    <property type="project" value="UniProtKB-KW"/>
</dbReference>
<dbReference type="GO" id="GO:0000289">
    <property type="term" value="P:nuclear-transcribed mRNA poly(A) tail shortening"/>
    <property type="evidence" value="ECO:0007669"/>
    <property type="project" value="UniProtKB-UniRule"/>
</dbReference>
<dbReference type="InterPro" id="IPR041332">
    <property type="entry name" value="Pan3_CK"/>
</dbReference>
<dbReference type="InterPro" id="IPR011009">
    <property type="entry name" value="Kinase-like_dom_sf"/>
</dbReference>
<protein>
    <recommendedName>
        <fullName evidence="6">PAN2-PAN3 deadenylation complex subunit PAN3</fullName>
    </recommendedName>
    <alternativeName>
        <fullName evidence="6">PAB1P-dependent poly(A)-specific ribonuclease</fullName>
    </alternativeName>
    <alternativeName>
        <fullName evidence="6">Poly(A)-nuclease deadenylation complex subunit 3</fullName>
        <shortName evidence="6">PAN deadenylation complex subunit 3</shortName>
    </alternativeName>
</protein>
<dbReference type="PROSITE" id="PS50011">
    <property type="entry name" value="PROTEIN_KINASE_DOM"/>
    <property type="match status" value="1"/>
</dbReference>
<dbReference type="Gene3D" id="1.10.287.3700">
    <property type="match status" value="1"/>
</dbReference>
<keyword evidence="2 6" id="KW-0507">mRNA processing</keyword>
<dbReference type="GO" id="GO:0010606">
    <property type="term" value="P:positive regulation of cytoplasmic mRNA processing body assembly"/>
    <property type="evidence" value="ECO:0007669"/>
    <property type="project" value="UniProtKB-UniRule"/>
</dbReference>
<dbReference type="InterPro" id="IPR030844">
    <property type="entry name" value="PAN3"/>
</dbReference>
<dbReference type="Proteomes" id="UP001516400">
    <property type="component" value="Unassembled WGS sequence"/>
</dbReference>
<feature type="binding site" evidence="6">
    <location>
        <begin position="322"/>
        <end position="329"/>
    </location>
    <ligand>
        <name>ATP</name>
        <dbReference type="ChEBI" id="CHEBI:30616"/>
    </ligand>
</feature>
<keyword evidence="3 6" id="KW-0547">Nucleotide-binding</keyword>
<sequence>MHDLYQNKFTDIHKINFSNFNIMDHPMFVRYSPSNGVPQESKLANYMNPQPSDLSIRQSFSAKLNLGSPATPKKGLSHNTEFISKTSSSSSSPNLYLTYCPTENNHLNFVNNGEDMDHLNVTPEPSSPPHSANTSLELLDKSGGIPYQENVGGTTYFYSSPDPPVNNDTVVNNSITSEYNVYPGTPSYVNSLKLKQDPTFFMGEDIRGDIVSRNMLTLLLPDPQVFPDLPQEIDSYHELCPLEPISNTSVHKGYQTSMYKATHIKTGMHYCLRRIHGFRLQHTKSMMYVDMWKKLTHSNIVQLKEVFTTKCFGDNSLIFVYDFHPGSETLLNKHFSTDQNDYCDPFANDNSTPRPYSHQKNELLRYQANNKLPEPLIWNYIIQLTSALRVIHSTHLACRSLDPTKIIVTTKNRLRLSCLGVMDVICHDPNNMNPLALMQHCQQEDLTALGKLVLALACKSTTAVQRENISIALDIVSRSYTSDLRNVIMYLLSSQQRRSVTDLMPMIGARFYTQLDNLQNNVEILENELSKEIENGRLFRLLSKLITINERPELNLDAAWSETGDRYMLKLFRDYVFHQVSEDGRPWLDMSHIVQCLNKLDAGILEKVCLMSRDEQSILVVSYAELKRCLDQSFDDILNASLIEDPSRNEEKL</sequence>
<comment type="subunit">
    <text evidence="6">Homodimer. Forms a heterotrimer with a catalytic subunit PAN2 to form the poly(A)-nuclease (PAN) deadenylation complex. Interacts (via PAM-2 motif) with poly(A)-binding protein (via PABC domain), conferring substrate specificity of the enzyme complex.</text>
</comment>
<feature type="region of interest" description="Knob domain" evidence="6">
    <location>
        <begin position="548"/>
        <end position="653"/>
    </location>
</feature>
<evidence type="ECO:0000256" key="1">
    <source>
        <dbReference type="ARBA" id="ARBA00022490"/>
    </source>
</evidence>
<keyword evidence="4 6" id="KW-0067">ATP-binding</keyword>
<feature type="binding site" evidence="6">
    <location>
        <begin position="404"/>
        <end position="405"/>
    </location>
    <ligand>
        <name>ATP</name>
        <dbReference type="ChEBI" id="CHEBI:30616"/>
    </ligand>
</feature>
<comment type="subcellular location">
    <subcellularLocation>
        <location evidence="6">Cytoplasm</location>
        <location evidence="6">P-body</location>
    </subcellularLocation>
</comment>
<evidence type="ECO:0000313" key="9">
    <source>
        <dbReference type="Proteomes" id="UP001516400"/>
    </source>
</evidence>
<dbReference type="AlphaFoldDB" id="A0ABD2P6K5"/>
<comment type="domain">
    <text evidence="6">The pseudokinase domain, the coiled-coil (CC), and C-terminal knob domain (CK) form a structural unit (PKC) that forms an extensive high-affinity interaction surface for PAN2.</text>
</comment>
<feature type="coiled-coil region" evidence="6">
    <location>
        <begin position="509"/>
        <end position="547"/>
    </location>
</feature>
<comment type="domain">
    <text evidence="6">Contains a pseudokinase domain. The protein kinase domain is predicted to be catalytically inactive because some of the residues important for catalytic activity are substituted and it lacks the equivalent of the binding site for a peptide substrate. However, it has retained an ATP-binding site and ATP-binding is required for mRNA degradation, stimulating the activity of the PAN2 nuclease in vitro. The nucleotide-binding site is juxtaposed to the RNase active site of PAN2 in the complex and may actually bind nucleosides of a poly(A) RNA rather than ATP, feeding the poly(A)-tail to the active site of the deadenylase and thus increasing the efficiency with which this distributive enzyme degrades oligo(A) RNAs.</text>
</comment>
<keyword evidence="9" id="KW-1185">Reference proteome</keyword>
<name>A0ABD2P6K5_9CUCU</name>
<evidence type="ECO:0000256" key="4">
    <source>
        <dbReference type="ARBA" id="ARBA00022840"/>
    </source>
</evidence>
<dbReference type="GO" id="GO:0000932">
    <property type="term" value="C:P-body"/>
    <property type="evidence" value="ECO:0007669"/>
    <property type="project" value="UniProtKB-SubCell"/>
</dbReference>
<dbReference type="InterPro" id="IPR000719">
    <property type="entry name" value="Prot_kinase_dom"/>
</dbReference>
<dbReference type="PANTHER" id="PTHR12272:SF11">
    <property type="entry name" value="PAN2-PAN3 DEADENYLATION COMPLEX SUBUNIT PAN3"/>
    <property type="match status" value="1"/>
</dbReference>
<dbReference type="Gene3D" id="1.20.5.5160">
    <property type="match status" value="1"/>
</dbReference>
<dbReference type="PANTHER" id="PTHR12272">
    <property type="entry name" value="DEADENYLATION COMPLEX SUBUNIT PAN3"/>
    <property type="match status" value="1"/>
</dbReference>
<feature type="binding site" evidence="6">
    <location>
        <position position="273"/>
    </location>
    <ligand>
        <name>ATP</name>
        <dbReference type="ChEBI" id="CHEBI:30616"/>
    </ligand>
</feature>
<evidence type="ECO:0000313" key="8">
    <source>
        <dbReference type="EMBL" id="KAL3286548.1"/>
    </source>
</evidence>
<dbReference type="Pfam" id="PF18101">
    <property type="entry name" value="Pan3_CK"/>
    <property type="match status" value="1"/>
</dbReference>
<evidence type="ECO:0000256" key="3">
    <source>
        <dbReference type="ARBA" id="ARBA00022741"/>
    </source>
</evidence>